<sequence>METKRLDGKVALVTGSSRGIGRAIALRLARDGAAVVVNYAGNAEAARAVVSEIESLGGRAVAVRADVGVVADVARLFDEAIGQFGRLDILVNNAGIILYKPLADVGEEEFDRLFAVNVKGTFFCCQQAARRLADGGRIVNFSSSTTALMLPTYSAYVATKGAVEQLSHVLAKELGPRGITVNVVSPGPTDTELFGRGKTEEDKRRYAQMAALGRLGTPEDIADVVAFLAGEEARWVTGQNLRANGGLI</sequence>
<dbReference type="PANTHER" id="PTHR48107">
    <property type="entry name" value="NADPH-DEPENDENT ALDEHYDE REDUCTASE-LIKE PROTEIN, CHLOROPLASTIC-RELATED"/>
    <property type="match status" value="1"/>
</dbReference>
<name>A0A518H198_9BACT</name>
<dbReference type="EC" id="1.1.1.100" evidence="4"/>
<dbReference type="PRINTS" id="PR00080">
    <property type="entry name" value="SDRFAMILY"/>
</dbReference>
<dbReference type="CDD" id="cd05362">
    <property type="entry name" value="THN_reductase-like_SDR_c"/>
    <property type="match status" value="1"/>
</dbReference>
<comment type="similarity">
    <text evidence="1">Belongs to the short-chain dehydrogenases/reductases (SDR) family.</text>
</comment>
<evidence type="ECO:0000313" key="4">
    <source>
        <dbReference type="EMBL" id="QDV34614.1"/>
    </source>
</evidence>
<dbReference type="Gene3D" id="3.40.50.720">
    <property type="entry name" value="NAD(P)-binding Rossmann-like Domain"/>
    <property type="match status" value="1"/>
</dbReference>
<evidence type="ECO:0000313" key="5">
    <source>
        <dbReference type="Proteomes" id="UP000317835"/>
    </source>
</evidence>
<dbReference type="SUPFAM" id="SSF51735">
    <property type="entry name" value="NAD(P)-binding Rossmann-fold domains"/>
    <property type="match status" value="1"/>
</dbReference>
<dbReference type="InterPro" id="IPR057326">
    <property type="entry name" value="KR_dom"/>
</dbReference>
<dbReference type="PANTHER" id="PTHR48107:SF7">
    <property type="entry name" value="RE15974P"/>
    <property type="match status" value="1"/>
</dbReference>
<dbReference type="PRINTS" id="PR00081">
    <property type="entry name" value="GDHRDH"/>
</dbReference>
<feature type="domain" description="Ketoreductase" evidence="3">
    <location>
        <begin position="9"/>
        <end position="187"/>
    </location>
</feature>
<keyword evidence="5" id="KW-1185">Reference proteome</keyword>
<organism evidence="4 5">
    <name type="scientific">Tautonia plasticadhaerens</name>
    <dbReference type="NCBI Taxonomy" id="2527974"/>
    <lineage>
        <taxon>Bacteria</taxon>
        <taxon>Pseudomonadati</taxon>
        <taxon>Planctomycetota</taxon>
        <taxon>Planctomycetia</taxon>
        <taxon>Isosphaerales</taxon>
        <taxon>Isosphaeraceae</taxon>
        <taxon>Tautonia</taxon>
    </lineage>
</organism>
<evidence type="ECO:0000256" key="2">
    <source>
        <dbReference type="ARBA" id="ARBA00023002"/>
    </source>
</evidence>
<dbReference type="KEGG" id="tpla:ElP_25050"/>
<dbReference type="Pfam" id="PF13561">
    <property type="entry name" value="adh_short_C2"/>
    <property type="match status" value="1"/>
</dbReference>
<dbReference type="EMBL" id="CP036426">
    <property type="protein sequence ID" value="QDV34614.1"/>
    <property type="molecule type" value="Genomic_DNA"/>
</dbReference>
<keyword evidence="2 4" id="KW-0560">Oxidoreductase</keyword>
<dbReference type="InterPro" id="IPR036291">
    <property type="entry name" value="NAD(P)-bd_dom_sf"/>
</dbReference>
<dbReference type="OrthoDB" id="9803333at2"/>
<dbReference type="Proteomes" id="UP000317835">
    <property type="component" value="Chromosome"/>
</dbReference>
<evidence type="ECO:0000259" key="3">
    <source>
        <dbReference type="SMART" id="SM00822"/>
    </source>
</evidence>
<dbReference type="PROSITE" id="PS00061">
    <property type="entry name" value="ADH_SHORT"/>
    <property type="match status" value="1"/>
</dbReference>
<gene>
    <name evidence="4" type="primary">fabG_6</name>
    <name evidence="4" type="ORF">ElP_25050</name>
</gene>
<proteinExistence type="inferred from homology"/>
<accession>A0A518H198</accession>
<dbReference type="InterPro" id="IPR020904">
    <property type="entry name" value="Sc_DH/Rdtase_CS"/>
</dbReference>
<dbReference type="FunFam" id="3.40.50.720:FF:000084">
    <property type="entry name" value="Short-chain dehydrogenase reductase"/>
    <property type="match status" value="1"/>
</dbReference>
<dbReference type="InterPro" id="IPR002347">
    <property type="entry name" value="SDR_fam"/>
</dbReference>
<reference evidence="4 5" key="1">
    <citation type="submission" date="2019-02" db="EMBL/GenBank/DDBJ databases">
        <title>Deep-cultivation of Planctomycetes and their phenomic and genomic characterization uncovers novel biology.</title>
        <authorList>
            <person name="Wiegand S."/>
            <person name="Jogler M."/>
            <person name="Boedeker C."/>
            <person name="Pinto D."/>
            <person name="Vollmers J."/>
            <person name="Rivas-Marin E."/>
            <person name="Kohn T."/>
            <person name="Peeters S.H."/>
            <person name="Heuer A."/>
            <person name="Rast P."/>
            <person name="Oberbeckmann S."/>
            <person name="Bunk B."/>
            <person name="Jeske O."/>
            <person name="Meyerdierks A."/>
            <person name="Storesund J.E."/>
            <person name="Kallscheuer N."/>
            <person name="Luecker S."/>
            <person name="Lage O.M."/>
            <person name="Pohl T."/>
            <person name="Merkel B.J."/>
            <person name="Hornburger P."/>
            <person name="Mueller R.-W."/>
            <person name="Bruemmer F."/>
            <person name="Labrenz M."/>
            <person name="Spormann A.M."/>
            <person name="Op den Camp H."/>
            <person name="Overmann J."/>
            <person name="Amann R."/>
            <person name="Jetten M.S.M."/>
            <person name="Mascher T."/>
            <person name="Medema M.H."/>
            <person name="Devos D.P."/>
            <person name="Kaster A.-K."/>
            <person name="Ovreas L."/>
            <person name="Rohde M."/>
            <person name="Galperin M.Y."/>
            <person name="Jogler C."/>
        </authorList>
    </citation>
    <scope>NUCLEOTIDE SEQUENCE [LARGE SCALE GENOMIC DNA]</scope>
    <source>
        <strain evidence="4 5">ElP</strain>
    </source>
</reference>
<protein>
    <submittedName>
        <fullName evidence="4">3-oxoacyl-[acyl-carrier-protein] reductase FabG</fullName>
        <ecNumber evidence="4">1.1.1.100</ecNumber>
    </submittedName>
</protein>
<evidence type="ECO:0000256" key="1">
    <source>
        <dbReference type="ARBA" id="ARBA00006484"/>
    </source>
</evidence>
<dbReference type="RefSeq" id="WP_145269635.1">
    <property type="nucleotide sequence ID" value="NZ_CP036426.1"/>
</dbReference>
<dbReference type="SMART" id="SM00822">
    <property type="entry name" value="PKS_KR"/>
    <property type="match status" value="1"/>
</dbReference>
<dbReference type="AlphaFoldDB" id="A0A518H198"/>
<dbReference type="NCBIfam" id="NF005559">
    <property type="entry name" value="PRK07231.1"/>
    <property type="match status" value="1"/>
</dbReference>
<dbReference type="GO" id="GO:0004316">
    <property type="term" value="F:3-oxoacyl-[acyl-carrier-protein] reductase (NADPH) activity"/>
    <property type="evidence" value="ECO:0007669"/>
    <property type="project" value="UniProtKB-EC"/>
</dbReference>